<keyword evidence="3" id="KW-1185">Reference proteome</keyword>
<name>A0A6A6GIT0_9PEZI</name>
<feature type="region of interest" description="Disordered" evidence="1">
    <location>
        <begin position="90"/>
        <end position="131"/>
    </location>
</feature>
<dbReference type="EMBL" id="ML992503">
    <property type="protein sequence ID" value="KAF2225380.1"/>
    <property type="molecule type" value="Genomic_DNA"/>
</dbReference>
<organism evidence="2 3">
    <name type="scientific">Elsinoe ampelina</name>
    <dbReference type="NCBI Taxonomy" id="302913"/>
    <lineage>
        <taxon>Eukaryota</taxon>
        <taxon>Fungi</taxon>
        <taxon>Dikarya</taxon>
        <taxon>Ascomycota</taxon>
        <taxon>Pezizomycotina</taxon>
        <taxon>Dothideomycetes</taxon>
        <taxon>Dothideomycetidae</taxon>
        <taxon>Myriangiales</taxon>
        <taxon>Elsinoaceae</taxon>
        <taxon>Elsinoe</taxon>
    </lineage>
</organism>
<feature type="compositionally biased region" description="Polar residues" evidence="1">
    <location>
        <begin position="90"/>
        <end position="102"/>
    </location>
</feature>
<dbReference type="OrthoDB" id="5395975at2759"/>
<dbReference type="Proteomes" id="UP000799538">
    <property type="component" value="Unassembled WGS sequence"/>
</dbReference>
<feature type="region of interest" description="Disordered" evidence="1">
    <location>
        <begin position="146"/>
        <end position="257"/>
    </location>
</feature>
<evidence type="ECO:0000256" key="1">
    <source>
        <dbReference type="SAM" id="MobiDB-lite"/>
    </source>
</evidence>
<feature type="compositionally biased region" description="Polar residues" evidence="1">
    <location>
        <begin position="204"/>
        <end position="223"/>
    </location>
</feature>
<reference evidence="3" key="1">
    <citation type="journal article" date="2020" name="Stud. Mycol.">
        <title>101 Dothideomycetes genomes: A test case for predicting lifestyles and emergence of pathogens.</title>
        <authorList>
            <person name="Haridas S."/>
            <person name="Albert R."/>
            <person name="Binder M."/>
            <person name="Bloem J."/>
            <person name="LaButti K."/>
            <person name="Salamov A."/>
            <person name="Andreopoulos B."/>
            <person name="Baker S."/>
            <person name="Barry K."/>
            <person name="Bills G."/>
            <person name="Bluhm B."/>
            <person name="Cannon C."/>
            <person name="Castanera R."/>
            <person name="Culley D."/>
            <person name="Daum C."/>
            <person name="Ezra D."/>
            <person name="Gonzalez J."/>
            <person name="Henrissat B."/>
            <person name="Kuo A."/>
            <person name="Liang C."/>
            <person name="Lipzen A."/>
            <person name="Lutzoni F."/>
            <person name="Magnuson J."/>
            <person name="Mondo S."/>
            <person name="Nolan M."/>
            <person name="Ohm R."/>
            <person name="Pangilinan J."/>
            <person name="Park H.-J."/>
            <person name="Ramirez L."/>
            <person name="Alfaro M."/>
            <person name="Sun H."/>
            <person name="Tritt A."/>
            <person name="Yoshinaga Y."/>
            <person name="Zwiers L.-H."/>
            <person name="Turgeon B."/>
            <person name="Goodwin S."/>
            <person name="Spatafora J."/>
            <person name="Crous P."/>
            <person name="Grigoriev I."/>
        </authorList>
    </citation>
    <scope>NUCLEOTIDE SEQUENCE [LARGE SCALE GENOMIC DNA]</scope>
    <source>
        <strain evidence="3">CECT 20119</strain>
    </source>
</reference>
<accession>A0A6A6GIT0</accession>
<evidence type="ECO:0000313" key="2">
    <source>
        <dbReference type="EMBL" id="KAF2225380.1"/>
    </source>
</evidence>
<evidence type="ECO:0000313" key="3">
    <source>
        <dbReference type="Proteomes" id="UP000799538"/>
    </source>
</evidence>
<gene>
    <name evidence="2" type="ORF">BDZ85DRAFT_257412</name>
</gene>
<protein>
    <submittedName>
        <fullName evidence="2">Uncharacterized protein</fullName>
    </submittedName>
</protein>
<feature type="region of interest" description="Disordered" evidence="1">
    <location>
        <begin position="289"/>
        <end position="310"/>
    </location>
</feature>
<proteinExistence type="predicted"/>
<sequence length="506" mass="56119">MEILAHISAKTSNQNDEQYRRQARGYVAFESNKRQRLSCHQSSGESAGSSQGLDVRDFAYIDDTQLAISVLESQIITSSLQRALKDSAGSIGSSHFLSSPSKTDALASHGRDERCSNHGLRSPNSTEASTQRLVHEVLSQTALSIEVPRQISHNDEDAGTKVATGAQEAAELPDPAPQTDFSTRPVHHGSNSWSDDGVPVELPSTYSISDGTSKGSNTNQSHSLEPLRTPVRSRRKQILSKTPEQLTKKPTRPPLTIESTSPEIVRATPSRPMPPKFPVTEKSILRVTPQERSGSPGVCINPAKTQRHPQSQDQAKILNKSSQNWNGSASLPLTAEALPPLSLSIMPPPAPVSIVPEPTTFVTPNFRTMKSNEDIKDRYAPKHVARAIRPRERGYWVFTPQWTPQIERYFWTFMSQVIEVGNAGWGVWCVRTPQQVPDEKGGSVERLGQVRVFCWGEVIEHVYLMLYISSRNHIRKANPVWCDATGKVVIRIKDEGHHSRMPLEKD</sequence>
<dbReference type="AlphaFoldDB" id="A0A6A6GIT0"/>
<feature type="compositionally biased region" description="Polar residues" evidence="1">
    <location>
        <begin position="122"/>
        <end position="131"/>
    </location>
</feature>